<gene>
    <name evidence="2" type="primary">ampH</name>
    <name evidence="2" type="ORF">Clow_01057</name>
</gene>
<dbReference type="InterPro" id="IPR001466">
    <property type="entry name" value="Beta-lactam-related"/>
</dbReference>
<keyword evidence="2" id="KW-0645">Protease</keyword>
<dbReference type="AlphaFoldDB" id="A0A0Q0UFK4"/>
<keyword evidence="3" id="KW-1185">Reference proteome</keyword>
<organism evidence="2 3">
    <name type="scientific">Corynebacterium lowii</name>
    <dbReference type="NCBI Taxonomy" id="1544413"/>
    <lineage>
        <taxon>Bacteria</taxon>
        <taxon>Bacillati</taxon>
        <taxon>Actinomycetota</taxon>
        <taxon>Actinomycetes</taxon>
        <taxon>Mycobacteriales</taxon>
        <taxon>Corynebacteriaceae</taxon>
        <taxon>Corynebacterium</taxon>
    </lineage>
</organism>
<sequence>MNNPALMEELQAIQRWPAEHVAAAVLSPAGEAAVGDRERPFELASVTKLISAYAVLLAVEEGALELDDPCGPAGSTVRHLLAHASGVAFDTREVLKAPGERRIYSSAGYEWLADALTERTEIPFREYLREGVCEPLGMHSTALEGSAGHGAVSTLGDLVLFAQELLAPRLLSEQTLREAFSVQFSELRGIVPGYGMYKPCPWGLGFEIHGEKSQHWMGENMPARTVGHFGMAGTYLWVEPGSAKAMVLLTDRKFGPWAQPLWAETNERIWAALS</sequence>
<evidence type="ECO:0000313" key="2">
    <source>
        <dbReference type="EMBL" id="KQB86848.1"/>
    </source>
</evidence>
<evidence type="ECO:0000259" key="1">
    <source>
        <dbReference type="Pfam" id="PF00144"/>
    </source>
</evidence>
<dbReference type="SUPFAM" id="SSF56601">
    <property type="entry name" value="beta-lactamase/transpeptidase-like"/>
    <property type="match status" value="1"/>
</dbReference>
<name>A0A0Q0UFK4_9CORY</name>
<keyword evidence="2" id="KW-0378">Hydrolase</keyword>
<keyword evidence="2" id="KW-0121">Carboxypeptidase</keyword>
<dbReference type="Gene3D" id="3.40.710.10">
    <property type="entry name" value="DD-peptidase/beta-lactamase superfamily"/>
    <property type="match status" value="1"/>
</dbReference>
<comment type="caution">
    <text evidence="2">The sequence shown here is derived from an EMBL/GenBank/DDBJ whole genome shotgun (WGS) entry which is preliminary data.</text>
</comment>
<dbReference type="Proteomes" id="UP000050488">
    <property type="component" value="Unassembled WGS sequence"/>
</dbReference>
<dbReference type="Pfam" id="PF00144">
    <property type="entry name" value="Beta-lactamase"/>
    <property type="match status" value="1"/>
</dbReference>
<reference evidence="2 3" key="1">
    <citation type="submission" date="2015-10" db="EMBL/GenBank/DDBJ databases">
        <title>Corynebacteirum lowii and Corynebacterium oculi species nova, derived from human clinical disease and and emended description of Corynebacterium mastiditis.</title>
        <authorList>
            <person name="Bernard K."/>
            <person name="Pacheco A.L."/>
            <person name="Mcdougall C."/>
            <person name="Burtx T."/>
            <person name="Weibe D."/>
            <person name="Tyler S."/>
            <person name="Olson A.B."/>
            <person name="Cnockaert M."/>
            <person name="Eguchi H."/>
            <person name="Kuwahara T."/>
            <person name="Nakayama-Imaohji H."/>
            <person name="Boudewijins M."/>
            <person name="Van Hoecke F."/>
            <person name="Bernier A.-M."/>
            <person name="Vandamme P."/>
        </authorList>
    </citation>
    <scope>NUCLEOTIDE SEQUENCE [LARGE SCALE GENOMIC DNA]</scope>
    <source>
        <strain evidence="2 3">NML 130206</strain>
    </source>
</reference>
<dbReference type="InterPro" id="IPR050789">
    <property type="entry name" value="Diverse_Enzym_Activities"/>
</dbReference>
<proteinExistence type="predicted"/>
<dbReference type="EC" id="3.4.-.-" evidence="2"/>
<dbReference type="PANTHER" id="PTHR43283:SF15">
    <property type="entry name" value="CONSERVED PROTEIN"/>
    <property type="match status" value="1"/>
</dbReference>
<dbReference type="STRING" id="1544413.Clow_01057"/>
<protein>
    <submittedName>
        <fullName evidence="2">D-alanyl-D-alanine-carboxypeptidase/endopeptidase AmpH</fullName>
        <ecNumber evidence="2">3.4.-.-</ecNumber>
    </submittedName>
</protein>
<dbReference type="PANTHER" id="PTHR43283">
    <property type="entry name" value="BETA-LACTAMASE-RELATED"/>
    <property type="match status" value="1"/>
</dbReference>
<feature type="domain" description="Beta-lactamase-related" evidence="1">
    <location>
        <begin position="39"/>
        <end position="256"/>
    </location>
</feature>
<dbReference type="PATRIC" id="fig|1544413.3.peg.1064"/>
<dbReference type="GO" id="GO:0004180">
    <property type="term" value="F:carboxypeptidase activity"/>
    <property type="evidence" value="ECO:0007669"/>
    <property type="project" value="UniProtKB-KW"/>
</dbReference>
<accession>A0A0Q0UFK4</accession>
<dbReference type="EMBL" id="LKEV01000002">
    <property type="protein sequence ID" value="KQB86848.1"/>
    <property type="molecule type" value="Genomic_DNA"/>
</dbReference>
<dbReference type="InterPro" id="IPR012338">
    <property type="entry name" value="Beta-lactam/transpept-like"/>
</dbReference>
<evidence type="ECO:0000313" key="3">
    <source>
        <dbReference type="Proteomes" id="UP000050488"/>
    </source>
</evidence>